<keyword evidence="13" id="KW-0963">Cytoplasm</keyword>
<feature type="binding site" evidence="13">
    <location>
        <begin position="76"/>
        <end position="77"/>
    </location>
    <ligand>
        <name>pyridoxal 5'-phosphate</name>
        <dbReference type="ChEBI" id="CHEBI:597326"/>
    </ligand>
</feature>
<dbReference type="UniPathway" id="UPA00266"/>
<dbReference type="AlphaFoldDB" id="A0A0K1Q0R4"/>
<evidence type="ECO:0000313" key="17">
    <source>
        <dbReference type="Proteomes" id="UP000064967"/>
    </source>
</evidence>
<comment type="cofactor">
    <cofactor evidence="1 13 14">
        <name>pyridoxal 5'-phosphate</name>
        <dbReference type="ChEBI" id="CHEBI:597326"/>
    </cofactor>
</comment>
<dbReference type="GO" id="GO:1990221">
    <property type="term" value="C:L-cysteine desulfurase complex"/>
    <property type="evidence" value="ECO:0007669"/>
    <property type="project" value="UniProtKB-ARBA"/>
</dbReference>
<comment type="subcellular location">
    <subcellularLocation>
        <location evidence="13">Cytoplasm</location>
    </subcellularLocation>
</comment>
<dbReference type="EC" id="2.8.1.7" evidence="4 13"/>
<name>A0A0K1Q0R4_9BACT</name>
<dbReference type="GO" id="GO:0051537">
    <property type="term" value="F:2 iron, 2 sulfur cluster binding"/>
    <property type="evidence" value="ECO:0007669"/>
    <property type="project" value="UniProtKB-UniRule"/>
</dbReference>
<feature type="binding site" description="via persulfide group" evidence="13">
    <location>
        <position position="331"/>
    </location>
    <ligand>
        <name>[2Fe-2S] cluster</name>
        <dbReference type="ChEBI" id="CHEBI:190135"/>
        <note>ligand shared with IscU</note>
    </ligand>
</feature>
<dbReference type="FunFam" id="3.90.1150.10:FF:000002">
    <property type="entry name" value="Cysteine desulfurase IscS"/>
    <property type="match status" value="1"/>
</dbReference>
<feature type="active site" description="Cysteine persulfide intermediate" evidence="13">
    <location>
        <position position="331"/>
    </location>
</feature>
<keyword evidence="5 13" id="KW-0808">Transferase</keyword>
<dbReference type="GO" id="GO:0030170">
    <property type="term" value="F:pyridoxal phosphate binding"/>
    <property type="evidence" value="ECO:0007669"/>
    <property type="project" value="UniProtKB-UniRule"/>
</dbReference>
<dbReference type="InterPro" id="IPR020578">
    <property type="entry name" value="Aminotrans_V_PyrdxlP_BS"/>
</dbReference>
<dbReference type="InterPro" id="IPR015424">
    <property type="entry name" value="PyrdxlP-dep_Trfase"/>
</dbReference>
<evidence type="ECO:0000256" key="2">
    <source>
        <dbReference type="ARBA" id="ARBA00005151"/>
    </source>
</evidence>
<dbReference type="PATRIC" id="fig|1391654.3.peg.5957"/>
<keyword evidence="9 13" id="KW-0408">Iron</keyword>
<feature type="binding site" evidence="13">
    <location>
        <begin position="204"/>
        <end position="206"/>
    </location>
    <ligand>
        <name>pyridoxal 5'-phosphate</name>
        <dbReference type="ChEBI" id="CHEBI:597326"/>
    </ligand>
</feature>
<evidence type="ECO:0000256" key="14">
    <source>
        <dbReference type="RuleBase" id="RU004504"/>
    </source>
</evidence>
<accession>A0A0K1Q0R4</accession>
<feature type="domain" description="Aminotransferase class V" evidence="15">
    <location>
        <begin position="7"/>
        <end position="372"/>
    </location>
</feature>
<dbReference type="GO" id="GO:0031071">
    <property type="term" value="F:cysteine desulfurase activity"/>
    <property type="evidence" value="ECO:0007669"/>
    <property type="project" value="UniProtKB-UniRule"/>
</dbReference>
<dbReference type="SUPFAM" id="SSF53383">
    <property type="entry name" value="PLP-dependent transferases"/>
    <property type="match status" value="1"/>
</dbReference>
<comment type="pathway">
    <text evidence="2 13">Cofactor biosynthesis; iron-sulfur cluster biosynthesis.</text>
</comment>
<dbReference type="STRING" id="1391654.AKJ09_05870"/>
<dbReference type="NCBIfam" id="NF010611">
    <property type="entry name" value="PRK14012.1"/>
    <property type="match status" value="1"/>
</dbReference>
<dbReference type="InterPro" id="IPR015421">
    <property type="entry name" value="PyrdxlP-dep_Trfase_major"/>
</dbReference>
<dbReference type="GO" id="GO:0044571">
    <property type="term" value="P:[2Fe-2S] cluster assembly"/>
    <property type="evidence" value="ECO:0007669"/>
    <property type="project" value="UniProtKB-UniRule"/>
</dbReference>
<evidence type="ECO:0000256" key="10">
    <source>
        <dbReference type="ARBA" id="ARBA00023014"/>
    </source>
</evidence>
<comment type="catalytic activity">
    <reaction evidence="11 13">
        <text>(sulfur carrier)-H + L-cysteine = (sulfur carrier)-SH + L-alanine</text>
        <dbReference type="Rhea" id="RHEA:43892"/>
        <dbReference type="Rhea" id="RHEA-COMP:14737"/>
        <dbReference type="Rhea" id="RHEA-COMP:14739"/>
        <dbReference type="ChEBI" id="CHEBI:29917"/>
        <dbReference type="ChEBI" id="CHEBI:35235"/>
        <dbReference type="ChEBI" id="CHEBI:57972"/>
        <dbReference type="ChEBI" id="CHEBI:64428"/>
        <dbReference type="EC" id="2.8.1.7"/>
    </reaction>
</comment>
<evidence type="ECO:0000256" key="9">
    <source>
        <dbReference type="ARBA" id="ARBA00023004"/>
    </source>
</evidence>
<evidence type="ECO:0000256" key="7">
    <source>
        <dbReference type="ARBA" id="ARBA00022723"/>
    </source>
</evidence>
<protein>
    <recommendedName>
        <fullName evidence="12 13">Cysteine desulfurase IscS</fullName>
        <ecNumber evidence="4 13">2.8.1.7</ecNumber>
    </recommendedName>
</protein>
<evidence type="ECO:0000259" key="15">
    <source>
        <dbReference type="Pfam" id="PF00266"/>
    </source>
</evidence>
<evidence type="ECO:0000256" key="8">
    <source>
        <dbReference type="ARBA" id="ARBA00022898"/>
    </source>
</evidence>
<gene>
    <name evidence="13" type="primary">iscS</name>
    <name evidence="16" type="ORF">AKJ09_05870</name>
</gene>
<evidence type="ECO:0000256" key="1">
    <source>
        <dbReference type="ARBA" id="ARBA00001933"/>
    </source>
</evidence>
<dbReference type="PANTHER" id="PTHR11601">
    <property type="entry name" value="CYSTEINE DESULFURYLASE FAMILY MEMBER"/>
    <property type="match status" value="1"/>
</dbReference>
<dbReference type="KEGG" id="llu:AKJ09_05870"/>
<dbReference type="Gene3D" id="3.90.1150.10">
    <property type="entry name" value="Aspartate Aminotransferase, domain 1"/>
    <property type="match status" value="1"/>
</dbReference>
<dbReference type="OrthoDB" id="9808002at2"/>
<dbReference type="Pfam" id="PF00266">
    <property type="entry name" value="Aminotran_5"/>
    <property type="match status" value="1"/>
</dbReference>
<feature type="binding site" evidence="13">
    <location>
        <position position="184"/>
    </location>
    <ligand>
        <name>pyridoxal 5'-phosphate</name>
        <dbReference type="ChEBI" id="CHEBI:597326"/>
    </ligand>
</feature>
<proteinExistence type="inferred from homology"/>
<evidence type="ECO:0000313" key="16">
    <source>
        <dbReference type="EMBL" id="AKU99206.1"/>
    </source>
</evidence>
<keyword evidence="7 13" id="KW-0479">Metal-binding</keyword>
<dbReference type="InterPro" id="IPR015422">
    <property type="entry name" value="PyrdxlP-dep_Trfase_small"/>
</dbReference>
<feature type="modified residue" description="N6-(pyridoxal phosphate)lysine" evidence="13">
    <location>
        <position position="207"/>
    </location>
</feature>
<evidence type="ECO:0000256" key="6">
    <source>
        <dbReference type="ARBA" id="ARBA00022714"/>
    </source>
</evidence>
<dbReference type="Gene3D" id="3.40.640.10">
    <property type="entry name" value="Type I PLP-dependent aspartate aminotransferase-like (Major domain)"/>
    <property type="match status" value="1"/>
</dbReference>
<dbReference type="GO" id="GO:0046872">
    <property type="term" value="F:metal ion binding"/>
    <property type="evidence" value="ECO:0007669"/>
    <property type="project" value="UniProtKB-KW"/>
</dbReference>
<dbReference type="InterPro" id="IPR016454">
    <property type="entry name" value="Cysteine_dSase"/>
</dbReference>
<feature type="binding site" evidence="13">
    <location>
        <position position="156"/>
    </location>
    <ligand>
        <name>pyridoxal 5'-phosphate</name>
        <dbReference type="ChEBI" id="CHEBI:597326"/>
    </ligand>
</feature>
<evidence type="ECO:0000256" key="13">
    <source>
        <dbReference type="HAMAP-Rule" id="MF_00331"/>
    </source>
</evidence>
<comment type="function">
    <text evidence="13">Master enzyme that delivers sulfur to a number of partners involved in Fe-S cluster assembly, tRNA modification or cofactor biosynthesis. Catalyzes the removal of elemental sulfur atoms from cysteine to produce alanine. Functions as a sulfur delivery protein for Fe-S cluster synthesis onto IscU, an Fe-S scaffold assembly protein, as well as other S acceptor proteins.</text>
</comment>
<dbReference type="NCBIfam" id="NF002806">
    <property type="entry name" value="PRK02948.1"/>
    <property type="match status" value="1"/>
</dbReference>
<evidence type="ECO:0000256" key="3">
    <source>
        <dbReference type="ARBA" id="ARBA00006490"/>
    </source>
</evidence>
<dbReference type="FunFam" id="3.40.640.10:FF:000003">
    <property type="entry name" value="Cysteine desulfurase IscS"/>
    <property type="match status" value="1"/>
</dbReference>
<dbReference type="Proteomes" id="UP000064967">
    <property type="component" value="Chromosome"/>
</dbReference>
<reference evidence="16 17" key="1">
    <citation type="submission" date="2015-08" db="EMBL/GenBank/DDBJ databases">
        <authorList>
            <person name="Babu N.S."/>
            <person name="Beckwith C.J."/>
            <person name="Beseler K.G."/>
            <person name="Brison A."/>
            <person name="Carone J.V."/>
            <person name="Caskin T.P."/>
            <person name="Diamond M."/>
            <person name="Durham M.E."/>
            <person name="Foxe J.M."/>
            <person name="Go M."/>
            <person name="Henderson B.A."/>
            <person name="Jones I.B."/>
            <person name="McGettigan J.A."/>
            <person name="Micheletti S.J."/>
            <person name="Nasrallah M.E."/>
            <person name="Ortiz D."/>
            <person name="Piller C.R."/>
            <person name="Privatt S.R."/>
            <person name="Schneider S.L."/>
            <person name="Sharp S."/>
            <person name="Smith T.C."/>
            <person name="Stanton J.D."/>
            <person name="Ullery H.E."/>
            <person name="Wilson R.J."/>
            <person name="Serrano M.G."/>
            <person name="Buck G."/>
            <person name="Lee V."/>
            <person name="Wang Y."/>
            <person name="Carvalho R."/>
            <person name="Voegtly L."/>
            <person name="Shi R."/>
            <person name="Duckworth R."/>
            <person name="Johnson A."/>
            <person name="Loviza R."/>
            <person name="Walstead R."/>
            <person name="Shah Z."/>
            <person name="Kiflezghi M."/>
            <person name="Wade K."/>
            <person name="Ball S.L."/>
            <person name="Bradley K.W."/>
            <person name="Asai D.J."/>
            <person name="Bowman C.A."/>
            <person name="Russell D.A."/>
            <person name="Pope W.H."/>
            <person name="Jacobs-Sera D."/>
            <person name="Hendrix R.W."/>
            <person name="Hatfull G.F."/>
        </authorList>
    </citation>
    <scope>NUCLEOTIDE SEQUENCE [LARGE SCALE GENOMIC DNA]</scope>
    <source>
        <strain evidence="16 17">DSM 27648</strain>
    </source>
</reference>
<keyword evidence="10 13" id="KW-0411">Iron-sulfur</keyword>
<evidence type="ECO:0000256" key="12">
    <source>
        <dbReference type="ARBA" id="ARBA00072125"/>
    </source>
</evidence>
<evidence type="ECO:0000256" key="5">
    <source>
        <dbReference type="ARBA" id="ARBA00022679"/>
    </source>
</evidence>
<comment type="subunit">
    <text evidence="13">Homodimer. Forms a heterotetramer with IscU, interacts with other sulfur acceptors.</text>
</comment>
<evidence type="ECO:0000256" key="4">
    <source>
        <dbReference type="ARBA" id="ARBA00012239"/>
    </source>
</evidence>
<dbReference type="PANTHER" id="PTHR11601:SF34">
    <property type="entry name" value="CYSTEINE DESULFURASE"/>
    <property type="match status" value="1"/>
</dbReference>
<dbReference type="HAMAP" id="MF_00331">
    <property type="entry name" value="Cys_desulf_IscS"/>
    <property type="match status" value="1"/>
</dbReference>
<comment type="similarity">
    <text evidence="3 13">Belongs to the class-V pyridoxal-phosphate-dependent aminotransferase family. NifS/IscS subfamily.</text>
</comment>
<dbReference type="EMBL" id="CP012333">
    <property type="protein sequence ID" value="AKU99206.1"/>
    <property type="molecule type" value="Genomic_DNA"/>
</dbReference>
<feature type="binding site" evidence="13">
    <location>
        <position position="245"/>
    </location>
    <ligand>
        <name>pyridoxal 5'-phosphate</name>
        <dbReference type="ChEBI" id="CHEBI:597326"/>
    </ligand>
</feature>
<keyword evidence="6 13" id="KW-0001">2Fe-2S</keyword>
<sequence>MAIKLPIFMDYHSTTPVDPRVLEEMLPYFTEKFGNAASRSHQFGWTAEEAVDYARERIAKLINAQSEKEIVFTSGATESNNLALKGVAEFYKDKGDHIITTVTEHKAILDTCKRLEKEGFRITFLGVGKDGRVDPEDVRKAITDKTILVSVMLANNEIGTVQPLEEIGKITREKGVLFHSDAVQGVGKVEFDVQKMNVDLASITAHKMYGPKGIGALFVRRSKPRVRLAAQMDGGGHERGMRSGTLNVPSIVGFGKAAEIMMKEGKEEGVRLLALRERLRTRIMNALEEVYVNGSMEHRLPGNLNISFNFVEGEAMMMAIKDVAVSSGSACTSASLEPSYVLRALGASDELAHSSIRFGLGRFTTEEEVDYVADLVIGKVKHLRDMSPLYEMHKEGIDLKSVAWVAH</sequence>
<dbReference type="PIRSF" id="PIRSF005572">
    <property type="entry name" value="NifS"/>
    <property type="match status" value="1"/>
</dbReference>
<dbReference type="InterPro" id="IPR010240">
    <property type="entry name" value="Cys_deSase_IscS"/>
</dbReference>
<organism evidence="16 17">
    <name type="scientific">Labilithrix luteola</name>
    <dbReference type="NCBI Taxonomy" id="1391654"/>
    <lineage>
        <taxon>Bacteria</taxon>
        <taxon>Pseudomonadati</taxon>
        <taxon>Myxococcota</taxon>
        <taxon>Polyangia</taxon>
        <taxon>Polyangiales</taxon>
        <taxon>Labilitrichaceae</taxon>
        <taxon>Labilithrix</taxon>
    </lineage>
</organism>
<keyword evidence="8 13" id="KW-0663">Pyridoxal phosphate</keyword>
<dbReference type="InterPro" id="IPR000192">
    <property type="entry name" value="Aminotrans_V_dom"/>
</dbReference>
<keyword evidence="17" id="KW-1185">Reference proteome</keyword>
<dbReference type="NCBIfam" id="TIGR02006">
    <property type="entry name" value="IscS"/>
    <property type="match status" value="1"/>
</dbReference>
<dbReference type="PROSITE" id="PS00595">
    <property type="entry name" value="AA_TRANSFER_CLASS_5"/>
    <property type="match status" value="1"/>
</dbReference>
<evidence type="ECO:0000256" key="11">
    <source>
        <dbReference type="ARBA" id="ARBA00050776"/>
    </source>
</evidence>